<protein>
    <submittedName>
        <fullName evidence="2">Uncharacterized protein</fullName>
    </submittedName>
</protein>
<dbReference type="AlphaFoldDB" id="A0A0B5DVQ9"/>
<keyword evidence="1" id="KW-1133">Transmembrane helix</keyword>
<name>A0A0B5DVQ9_9RHOB</name>
<gene>
    <name evidence="2" type="ORF">P73_2768</name>
</gene>
<dbReference type="HOGENOM" id="CLU_800995_0_0_5"/>
<dbReference type="OrthoDB" id="7872667at2"/>
<evidence type="ECO:0000313" key="2">
    <source>
        <dbReference type="EMBL" id="AJE47483.1"/>
    </source>
</evidence>
<feature type="transmembrane region" description="Helical" evidence="1">
    <location>
        <begin position="5"/>
        <end position="22"/>
    </location>
</feature>
<proteinExistence type="predicted"/>
<keyword evidence="1" id="KW-0812">Transmembrane</keyword>
<sequence length="346" mass="38202">MKAFLKGFGIVVALTIAGMILATVAPKIGVWVGLVFLAIPLVAVFKPLPQLHLGHRAFSASVAFFVGLLTTAASYGLVSDTQRLADLRATDPAAYLAELEDRDQTKWLSELEDLAPERYAIEAAKVAEAEAARKAEVEAADAARKAEAEAAAAARAEEVAATRQAEQAAKVASYIEQLDREMASIPGVQASKYTGDVATINTGLLLIGAWALLYEEGNALDLNDEARQKRQKFRQLLVRKQMELLPIMRDAYGPAMRQQLWEADGSARTIGAGYRTVEFVSAAFARNANIKQIHLEIRENLMMLRFTRAQYKWIKQASEFSYYDMDVPKDSDIVKWERDGGYRVLD</sequence>
<dbReference type="Proteomes" id="UP000031521">
    <property type="component" value="Chromosome"/>
</dbReference>
<dbReference type="KEGG" id="cid:P73_2768"/>
<keyword evidence="3" id="KW-1185">Reference proteome</keyword>
<reference evidence="2 3" key="1">
    <citation type="journal article" date="2014" name="Int. J. Syst. Evol. Microbiol.">
        <title>Celeribacter indicus sp. nov., a polycyclic aromatic hydrocarbon-degrading bacterium from deep-sea sediment and reclassification of Huaishuia halophila as Celeribacter halophilus comb. nov.</title>
        <authorList>
            <person name="Lai Q."/>
            <person name="Cao J."/>
            <person name="Yuan J."/>
            <person name="Li F."/>
            <person name="Shao Z."/>
        </authorList>
    </citation>
    <scope>NUCLEOTIDE SEQUENCE [LARGE SCALE GENOMIC DNA]</scope>
    <source>
        <strain evidence="2">P73</strain>
    </source>
</reference>
<accession>A0A0B5DVQ9</accession>
<evidence type="ECO:0000313" key="3">
    <source>
        <dbReference type="Proteomes" id="UP000031521"/>
    </source>
</evidence>
<keyword evidence="1" id="KW-0472">Membrane</keyword>
<dbReference type="RefSeq" id="WP_139267033.1">
    <property type="nucleotide sequence ID" value="NZ_CP004393.1"/>
</dbReference>
<dbReference type="EMBL" id="CP004393">
    <property type="protein sequence ID" value="AJE47483.1"/>
    <property type="molecule type" value="Genomic_DNA"/>
</dbReference>
<feature type="transmembrane region" description="Helical" evidence="1">
    <location>
        <begin position="28"/>
        <end position="45"/>
    </location>
</feature>
<feature type="transmembrane region" description="Helical" evidence="1">
    <location>
        <begin position="57"/>
        <end position="78"/>
    </location>
</feature>
<evidence type="ECO:0000256" key="1">
    <source>
        <dbReference type="SAM" id="Phobius"/>
    </source>
</evidence>
<organism evidence="2 3">
    <name type="scientific">Celeribacter indicus</name>
    <dbReference type="NCBI Taxonomy" id="1208324"/>
    <lineage>
        <taxon>Bacteria</taxon>
        <taxon>Pseudomonadati</taxon>
        <taxon>Pseudomonadota</taxon>
        <taxon>Alphaproteobacteria</taxon>
        <taxon>Rhodobacterales</taxon>
        <taxon>Roseobacteraceae</taxon>
        <taxon>Celeribacter</taxon>
    </lineage>
</organism>